<gene>
    <name evidence="5" type="ORF">OEZ85_010549</name>
</gene>
<evidence type="ECO:0000256" key="1">
    <source>
        <dbReference type="ARBA" id="ARBA00001579"/>
    </source>
</evidence>
<dbReference type="Proteomes" id="UP001244341">
    <property type="component" value="Chromosome 2b"/>
</dbReference>
<dbReference type="NCBIfam" id="NF005453">
    <property type="entry name" value="PRK07046.1"/>
    <property type="match status" value="1"/>
</dbReference>
<name>A0ABY8TML6_TETOB</name>
<evidence type="ECO:0000313" key="6">
    <source>
        <dbReference type="Proteomes" id="UP001244341"/>
    </source>
</evidence>
<dbReference type="InterPro" id="IPR005814">
    <property type="entry name" value="Aminotrans_3"/>
</dbReference>
<dbReference type="SUPFAM" id="SSF53383">
    <property type="entry name" value="PLP-dependent transferases"/>
    <property type="match status" value="1"/>
</dbReference>
<evidence type="ECO:0000313" key="5">
    <source>
        <dbReference type="EMBL" id="WIA10357.1"/>
    </source>
</evidence>
<dbReference type="PANTHER" id="PTHR43713:SF3">
    <property type="entry name" value="GLUTAMATE-1-SEMIALDEHYDE 2,1-AMINOMUTASE 1, CHLOROPLASTIC-RELATED"/>
    <property type="match status" value="1"/>
</dbReference>
<dbReference type="InterPro" id="IPR015424">
    <property type="entry name" value="PyrdxlP-dep_Trfase"/>
</dbReference>
<protein>
    <recommendedName>
        <fullName evidence="7">Glutamate-1-semialdehyde 2,1-aminomutase</fullName>
    </recommendedName>
</protein>
<sequence>MHWMVRSAGSFPLYVDSGKGAHFSSIDGHSYIDFCLGDTGAMAGHAPEACVQAVAARAAAGVTFMLPTADAAWVGQELARRFGLPYWQFALTATDANRFVIRLARHLTGRQKLLVFNYCYHGSVDETFITLQPDGRATPRAGNIGPPVHPAVTTKVVEFNDVAALEAALSEGDVAAVLAEPVMTNIGIIHPLPGFHDQLREITRRTGTLLIIDETHTITAGPGGCTQLEGLQPDMLVIGKPIAGGVPAAAYGFSAAVAQQLQGRIQDDESDTGGIGGTLAGNALSLAAMRATLEHVLTHDAFRHMIALGERFEEGISAVIHEHNLPWIVKRLGCRVEYWFRPTAPTNGAQAAAAIDADLDRFMHLAALNRGILMTPFHNMALMCPATSAADVDAHTRVFRECVELLLGLLEPGEAGSSVAARSKL</sequence>
<dbReference type="Gene3D" id="3.40.640.10">
    <property type="entry name" value="Type I PLP-dependent aspartate aminotransferase-like (Major domain)"/>
    <property type="match status" value="1"/>
</dbReference>
<dbReference type="InterPro" id="IPR015422">
    <property type="entry name" value="PyrdxlP-dep_Trfase_small"/>
</dbReference>
<organism evidence="5 6">
    <name type="scientific">Tetradesmus obliquus</name>
    <name type="common">Green alga</name>
    <name type="synonym">Acutodesmus obliquus</name>
    <dbReference type="NCBI Taxonomy" id="3088"/>
    <lineage>
        <taxon>Eukaryota</taxon>
        <taxon>Viridiplantae</taxon>
        <taxon>Chlorophyta</taxon>
        <taxon>core chlorophytes</taxon>
        <taxon>Chlorophyceae</taxon>
        <taxon>CS clade</taxon>
        <taxon>Sphaeropleales</taxon>
        <taxon>Scenedesmaceae</taxon>
        <taxon>Tetradesmus</taxon>
    </lineage>
</organism>
<reference evidence="5 6" key="1">
    <citation type="submission" date="2023-05" db="EMBL/GenBank/DDBJ databases">
        <title>A 100% complete, gapless, phased diploid assembly of the Scenedesmus obliquus UTEX 3031 genome.</title>
        <authorList>
            <person name="Biondi T.C."/>
            <person name="Hanschen E.R."/>
            <person name="Kwon T."/>
            <person name="Eng W."/>
            <person name="Kruse C.P.S."/>
            <person name="Koehler S.I."/>
            <person name="Kunde Y."/>
            <person name="Gleasner C.D."/>
            <person name="You Mak K.T."/>
            <person name="Polle J."/>
            <person name="Hovde B.T."/>
            <person name="Starkenburg S.R."/>
        </authorList>
    </citation>
    <scope>NUCLEOTIDE SEQUENCE [LARGE SCALE GENOMIC DNA]</scope>
    <source>
        <strain evidence="5 6">DOE0152z</strain>
    </source>
</reference>
<dbReference type="PANTHER" id="PTHR43713">
    <property type="entry name" value="GLUTAMATE-1-SEMIALDEHYDE 2,1-AMINOMUTASE"/>
    <property type="match status" value="1"/>
</dbReference>
<comment type="similarity">
    <text evidence="4">Belongs to the class-III pyridoxal-phosphate-dependent aminotransferase family.</text>
</comment>
<evidence type="ECO:0000256" key="2">
    <source>
        <dbReference type="ARBA" id="ARBA00001933"/>
    </source>
</evidence>
<accession>A0ABY8TML6</accession>
<keyword evidence="6" id="KW-1185">Reference proteome</keyword>
<comment type="cofactor">
    <cofactor evidence="2">
        <name>pyridoxal 5'-phosphate</name>
        <dbReference type="ChEBI" id="CHEBI:597326"/>
    </cofactor>
</comment>
<evidence type="ECO:0008006" key="7">
    <source>
        <dbReference type="Google" id="ProtNLM"/>
    </source>
</evidence>
<proteinExistence type="inferred from homology"/>
<comment type="catalytic activity">
    <reaction evidence="1">
        <text>(S)-4-amino-5-oxopentanoate = 5-aminolevulinate</text>
        <dbReference type="Rhea" id="RHEA:14265"/>
        <dbReference type="ChEBI" id="CHEBI:57501"/>
        <dbReference type="ChEBI" id="CHEBI:356416"/>
        <dbReference type="EC" id="5.4.3.8"/>
    </reaction>
</comment>
<dbReference type="InterPro" id="IPR015421">
    <property type="entry name" value="PyrdxlP-dep_Trfase_major"/>
</dbReference>
<dbReference type="Pfam" id="PF00202">
    <property type="entry name" value="Aminotran_3"/>
    <property type="match status" value="1"/>
</dbReference>
<evidence type="ECO:0000256" key="3">
    <source>
        <dbReference type="ARBA" id="ARBA00022898"/>
    </source>
</evidence>
<dbReference type="EMBL" id="CP126209">
    <property type="protein sequence ID" value="WIA10357.1"/>
    <property type="molecule type" value="Genomic_DNA"/>
</dbReference>
<dbReference type="Gene3D" id="3.90.1150.10">
    <property type="entry name" value="Aspartate Aminotransferase, domain 1"/>
    <property type="match status" value="1"/>
</dbReference>
<keyword evidence="3 4" id="KW-0663">Pyridoxal phosphate</keyword>
<evidence type="ECO:0000256" key="4">
    <source>
        <dbReference type="RuleBase" id="RU003560"/>
    </source>
</evidence>